<protein>
    <submittedName>
        <fullName evidence="2">Uncharacterized protein</fullName>
    </submittedName>
</protein>
<comment type="caution">
    <text evidence="2">The sequence shown here is derived from an EMBL/GenBank/DDBJ whole genome shotgun (WGS) entry which is preliminary data.</text>
</comment>
<name>A0A096BEG3_FLAPL</name>
<feature type="transmembrane region" description="Helical" evidence="1">
    <location>
        <begin position="29"/>
        <end position="50"/>
    </location>
</feature>
<dbReference type="AlphaFoldDB" id="A0A096BEG3"/>
<evidence type="ECO:0000313" key="2">
    <source>
        <dbReference type="EMBL" id="KGF57391.1"/>
    </source>
</evidence>
<feature type="transmembrane region" description="Helical" evidence="1">
    <location>
        <begin position="154"/>
        <end position="173"/>
    </location>
</feature>
<keyword evidence="1" id="KW-1133">Transmembrane helix</keyword>
<evidence type="ECO:0000256" key="1">
    <source>
        <dbReference type="SAM" id="Phobius"/>
    </source>
</evidence>
<feature type="transmembrane region" description="Helical" evidence="1">
    <location>
        <begin position="120"/>
        <end position="142"/>
    </location>
</feature>
<keyword evidence="1" id="KW-0472">Membrane</keyword>
<keyword evidence="1" id="KW-0812">Transmembrane</keyword>
<gene>
    <name evidence="2" type="ORF">HMPREF9460_00205</name>
</gene>
<sequence length="210" mass="24047">MHKYENEYNLLLKQREQLIGSIQQANKSFHTAVFSALTVLSMVLTLLFHSNDPLSGWYLFLLAQVVLGLFFFVAGLLFSTNNDRDYIRAIDAYLRERYQVKVLFYQGELSYRHINHVGSAFSMLTTAGAVVTGLLLACGLVLRWAEIQSIMVSYPLPTLLVLLEIVVGILFLVRNFRYKLTARSSYYSDTLEFLRRGELAPLGAERNHRK</sequence>
<dbReference type="HOGENOM" id="CLU_1308335_0_0_9"/>
<accession>A0A096BEG3</accession>
<dbReference type="Proteomes" id="UP000029585">
    <property type="component" value="Unassembled WGS sequence"/>
</dbReference>
<feature type="transmembrane region" description="Helical" evidence="1">
    <location>
        <begin position="56"/>
        <end position="78"/>
    </location>
</feature>
<proteinExistence type="predicted"/>
<dbReference type="EMBL" id="ADLO01000006">
    <property type="protein sequence ID" value="KGF57391.1"/>
    <property type="molecule type" value="Genomic_DNA"/>
</dbReference>
<dbReference type="RefSeq" id="WP_044938329.1">
    <property type="nucleotide sequence ID" value="NZ_KN174161.1"/>
</dbReference>
<evidence type="ECO:0000313" key="3">
    <source>
        <dbReference type="Proteomes" id="UP000029585"/>
    </source>
</evidence>
<keyword evidence="3" id="KW-1185">Reference proteome</keyword>
<organism evidence="2 3">
    <name type="scientific">Flavonifractor plautii 1_3_50AFAA</name>
    <dbReference type="NCBI Taxonomy" id="742738"/>
    <lineage>
        <taxon>Bacteria</taxon>
        <taxon>Bacillati</taxon>
        <taxon>Bacillota</taxon>
        <taxon>Clostridia</taxon>
        <taxon>Eubacteriales</taxon>
        <taxon>Oscillospiraceae</taxon>
        <taxon>Flavonifractor</taxon>
    </lineage>
</organism>
<reference evidence="2 3" key="1">
    <citation type="submission" date="2011-08" db="EMBL/GenBank/DDBJ databases">
        <title>The Genome Sequence of Clostridium orbiscindens 1_3_50AFAA.</title>
        <authorList>
            <consortium name="The Broad Institute Genome Sequencing Platform"/>
            <person name="Earl A."/>
            <person name="Ward D."/>
            <person name="Feldgarden M."/>
            <person name="Gevers D."/>
            <person name="Daigneault M."/>
            <person name="Strauss J."/>
            <person name="Allen-Vercoe E."/>
            <person name="Young S.K."/>
            <person name="Zeng Q."/>
            <person name="Gargeya S."/>
            <person name="Fitzgerald M."/>
            <person name="Haas B."/>
            <person name="Abouelleil A."/>
            <person name="Alvarado L."/>
            <person name="Arachchi H.M."/>
            <person name="Berlin A."/>
            <person name="Brown A."/>
            <person name="Chapman S.B."/>
            <person name="Chen Z."/>
            <person name="Dunbar C."/>
            <person name="Freedman E."/>
            <person name="Gearin G."/>
            <person name="Gellesch M."/>
            <person name="Goldberg J."/>
            <person name="Griggs A."/>
            <person name="Gujja S."/>
            <person name="Heiman D."/>
            <person name="Howarth C."/>
            <person name="Larson L."/>
            <person name="Lui A."/>
            <person name="MacDonald P.J.P."/>
            <person name="Montmayeur A."/>
            <person name="Murphy C."/>
            <person name="Neiman D."/>
            <person name="Pearson M."/>
            <person name="Priest M."/>
            <person name="Roberts A."/>
            <person name="Saif S."/>
            <person name="Shea T."/>
            <person name="Shenoy N."/>
            <person name="Sisk P."/>
            <person name="Stolte C."/>
            <person name="Sykes S."/>
            <person name="Wortman J."/>
            <person name="Nusbaum C."/>
            <person name="Birren B."/>
        </authorList>
    </citation>
    <scope>NUCLEOTIDE SEQUENCE [LARGE SCALE GENOMIC DNA]</scope>
    <source>
        <strain evidence="2 3">1_3_50AFAA</strain>
    </source>
</reference>